<dbReference type="Pfam" id="PF12697">
    <property type="entry name" value="Abhydrolase_6"/>
    <property type="match status" value="1"/>
</dbReference>
<dbReference type="PANTHER" id="PTHR43194">
    <property type="entry name" value="HYDROLASE ALPHA/BETA FOLD FAMILY"/>
    <property type="match status" value="1"/>
</dbReference>
<dbReference type="PANTHER" id="PTHR43194:SF5">
    <property type="entry name" value="PIMELOYL-[ACYL-CARRIER PROTEIN] METHYL ESTER ESTERASE"/>
    <property type="match status" value="1"/>
</dbReference>
<dbReference type="RefSeq" id="WP_201078442.1">
    <property type="nucleotide sequence ID" value="NZ_CP067420.1"/>
</dbReference>
<accession>A0ABX7B9Y6</accession>
<dbReference type="PRINTS" id="PR00111">
    <property type="entry name" value="ABHYDROLASE"/>
</dbReference>
<organism evidence="2 3">
    <name type="scientific">Skermanella cutis</name>
    <dbReference type="NCBI Taxonomy" id="2775420"/>
    <lineage>
        <taxon>Bacteria</taxon>
        <taxon>Pseudomonadati</taxon>
        <taxon>Pseudomonadota</taxon>
        <taxon>Alphaproteobacteria</taxon>
        <taxon>Rhodospirillales</taxon>
        <taxon>Azospirillaceae</taxon>
        <taxon>Skermanella</taxon>
    </lineage>
</organism>
<evidence type="ECO:0000313" key="3">
    <source>
        <dbReference type="Proteomes" id="UP000595197"/>
    </source>
</evidence>
<proteinExistence type="predicted"/>
<dbReference type="GO" id="GO:0016787">
    <property type="term" value="F:hydrolase activity"/>
    <property type="evidence" value="ECO:0007669"/>
    <property type="project" value="UniProtKB-KW"/>
</dbReference>
<dbReference type="Proteomes" id="UP000595197">
    <property type="component" value="Chromosome"/>
</dbReference>
<dbReference type="SUPFAM" id="SSF53474">
    <property type="entry name" value="alpha/beta-Hydrolases"/>
    <property type="match status" value="1"/>
</dbReference>
<dbReference type="EMBL" id="CP067420">
    <property type="protein sequence ID" value="QQP90987.1"/>
    <property type="molecule type" value="Genomic_DNA"/>
</dbReference>
<dbReference type="Gene3D" id="3.40.50.1820">
    <property type="entry name" value="alpha/beta hydrolase"/>
    <property type="match status" value="1"/>
</dbReference>
<protein>
    <submittedName>
        <fullName evidence="2">Alpha/beta hydrolase</fullName>
    </submittedName>
</protein>
<reference evidence="2" key="1">
    <citation type="submission" date="2021-02" db="EMBL/GenBank/DDBJ databases">
        <title>Skermanella TT6 skin isolate.</title>
        <authorList>
            <person name="Lee K."/>
            <person name="Ganzorig M."/>
        </authorList>
    </citation>
    <scope>NUCLEOTIDE SEQUENCE</scope>
    <source>
        <strain evidence="2">TT6</strain>
    </source>
</reference>
<keyword evidence="2" id="KW-0378">Hydrolase</keyword>
<name>A0ABX7B9Y6_9PROT</name>
<dbReference type="InterPro" id="IPR000073">
    <property type="entry name" value="AB_hydrolase_1"/>
</dbReference>
<dbReference type="InterPro" id="IPR050228">
    <property type="entry name" value="Carboxylesterase_BioH"/>
</dbReference>
<sequence length="260" mass="26761">MELTVDGHKVFAATGGRDLDPALPLVVLIHGAGMDHSVWSLQARYLAHHGRSVLAVDLPGHGRSGGAALGSIEELADWTARLVEAAGFEQAGLAGHSMGALAALETANRHPGRVRALALLGVAERMPVHPDLLAAAASEDDRAYAGAIAMVIGWGFGTLRGGSAAPGLWQVGTGIQLMRRAPRGVLATDLAACDAWRGAPDVRCPTTLVLGAGDRMTPARSGKALAARIAGSKTVVLQGSGHMMMVEEPDAVTDALRASL</sequence>
<keyword evidence="3" id="KW-1185">Reference proteome</keyword>
<evidence type="ECO:0000259" key="1">
    <source>
        <dbReference type="Pfam" id="PF12697"/>
    </source>
</evidence>
<feature type="domain" description="AB hydrolase-1" evidence="1">
    <location>
        <begin position="26"/>
        <end position="255"/>
    </location>
</feature>
<evidence type="ECO:0000313" key="2">
    <source>
        <dbReference type="EMBL" id="QQP90987.1"/>
    </source>
</evidence>
<dbReference type="InterPro" id="IPR029058">
    <property type="entry name" value="AB_hydrolase_fold"/>
</dbReference>
<gene>
    <name evidence="2" type="ORF">IGS68_07150</name>
</gene>